<reference evidence="1 2" key="1">
    <citation type="journal article" date="2019" name="Sci. Rep.">
        <title>Orb-weaving spider Araneus ventricosus genome elucidates the spidroin gene catalogue.</title>
        <authorList>
            <person name="Kono N."/>
            <person name="Nakamura H."/>
            <person name="Ohtoshi R."/>
            <person name="Moran D.A.P."/>
            <person name="Shinohara A."/>
            <person name="Yoshida Y."/>
            <person name="Fujiwara M."/>
            <person name="Mori M."/>
            <person name="Tomita M."/>
            <person name="Arakawa K."/>
        </authorList>
    </citation>
    <scope>NUCLEOTIDE SEQUENCE [LARGE SCALE GENOMIC DNA]</scope>
</reference>
<accession>A0A4Y2LZW0</accession>
<proteinExistence type="predicted"/>
<organism evidence="1 2">
    <name type="scientific">Araneus ventricosus</name>
    <name type="common">Orbweaver spider</name>
    <name type="synonym">Epeira ventricosa</name>
    <dbReference type="NCBI Taxonomy" id="182803"/>
    <lineage>
        <taxon>Eukaryota</taxon>
        <taxon>Metazoa</taxon>
        <taxon>Ecdysozoa</taxon>
        <taxon>Arthropoda</taxon>
        <taxon>Chelicerata</taxon>
        <taxon>Arachnida</taxon>
        <taxon>Araneae</taxon>
        <taxon>Araneomorphae</taxon>
        <taxon>Entelegynae</taxon>
        <taxon>Araneoidea</taxon>
        <taxon>Araneidae</taxon>
        <taxon>Araneus</taxon>
    </lineage>
</organism>
<protein>
    <submittedName>
        <fullName evidence="1">Uncharacterized protein</fullName>
    </submittedName>
</protein>
<sequence length="98" mass="11242">MTEAYHYIAVGVVENFTIDLFVAKLGNIFIPPSEKRLTSNQIPIQRILRIFRKVLSDSKDTSCYSTIDPWVILVLTGPRIRREKSNKKKEEACSDSQL</sequence>
<evidence type="ECO:0000313" key="2">
    <source>
        <dbReference type="Proteomes" id="UP000499080"/>
    </source>
</evidence>
<keyword evidence="2" id="KW-1185">Reference proteome</keyword>
<evidence type="ECO:0000313" key="1">
    <source>
        <dbReference type="EMBL" id="GBN20315.1"/>
    </source>
</evidence>
<dbReference type="EMBL" id="BGPR01006597">
    <property type="protein sequence ID" value="GBN20315.1"/>
    <property type="molecule type" value="Genomic_DNA"/>
</dbReference>
<name>A0A4Y2LZW0_ARAVE</name>
<comment type="caution">
    <text evidence="1">The sequence shown here is derived from an EMBL/GenBank/DDBJ whole genome shotgun (WGS) entry which is preliminary data.</text>
</comment>
<dbReference type="AlphaFoldDB" id="A0A4Y2LZW0"/>
<gene>
    <name evidence="1" type="ORF">AVEN_97474_1</name>
</gene>
<dbReference type="Proteomes" id="UP000499080">
    <property type="component" value="Unassembled WGS sequence"/>
</dbReference>